<evidence type="ECO:0000259" key="15">
    <source>
        <dbReference type="PROSITE" id="PS51352"/>
    </source>
</evidence>
<reference evidence="16 17" key="1">
    <citation type="journal article" date="2023" name="Elife">
        <title>Identification of key yeast species and microbe-microbe interactions impacting larval growth of Drosophila in the wild.</title>
        <authorList>
            <person name="Mure A."/>
            <person name="Sugiura Y."/>
            <person name="Maeda R."/>
            <person name="Honda K."/>
            <person name="Sakurai N."/>
            <person name="Takahashi Y."/>
            <person name="Watada M."/>
            <person name="Katoh T."/>
            <person name="Gotoh A."/>
            <person name="Gotoh Y."/>
            <person name="Taniguchi I."/>
            <person name="Nakamura K."/>
            <person name="Hayashi T."/>
            <person name="Katayama T."/>
            <person name="Uemura T."/>
            <person name="Hattori Y."/>
        </authorList>
    </citation>
    <scope>NUCLEOTIDE SEQUENCE [LARGE SCALE GENOMIC DNA]</scope>
    <source>
        <strain evidence="16 17">SC-9</strain>
    </source>
</reference>
<comment type="subcellular location">
    <subcellularLocation>
        <location evidence="1">Nucleus</location>
    </subcellularLocation>
</comment>
<feature type="compositionally biased region" description="Basic and acidic residues" evidence="14">
    <location>
        <begin position="37"/>
        <end position="52"/>
    </location>
</feature>
<comment type="similarity">
    <text evidence="11">Belongs to the peroxiredoxin family. BCP/PrxQ subfamily.</text>
</comment>
<feature type="compositionally biased region" description="Basic residues" evidence="14">
    <location>
        <begin position="27"/>
        <end position="36"/>
    </location>
</feature>
<dbReference type="RefSeq" id="XP_064850739.1">
    <property type="nucleotide sequence ID" value="XM_064994667.1"/>
</dbReference>
<keyword evidence="6" id="KW-0560">Oxidoreductase</keyword>
<dbReference type="GO" id="GO:0005634">
    <property type="term" value="C:nucleus"/>
    <property type="evidence" value="ECO:0007669"/>
    <property type="project" value="UniProtKB-SubCell"/>
</dbReference>
<comment type="caution">
    <text evidence="16">The sequence shown here is derived from an EMBL/GenBank/DDBJ whole genome shotgun (WGS) entry which is preliminary data.</text>
</comment>
<protein>
    <recommendedName>
        <fullName evidence="3">thioredoxin-dependent peroxiredoxin</fullName>
        <ecNumber evidence="3">1.11.1.24</ecNumber>
    </recommendedName>
    <alternativeName>
        <fullName evidence="13">Nuclear thiol peroxidase</fullName>
    </alternativeName>
    <alternativeName>
        <fullName evidence="10">Thioredoxin peroxidase</fullName>
    </alternativeName>
</protein>
<accession>A0AAV5QGE9</accession>
<feature type="region of interest" description="Disordered" evidence="14">
    <location>
        <begin position="197"/>
        <end position="217"/>
    </location>
</feature>
<comment type="subunit">
    <text evidence="2">Monomer.</text>
</comment>
<dbReference type="Pfam" id="PF00578">
    <property type="entry name" value="AhpC-TSA"/>
    <property type="match status" value="1"/>
</dbReference>
<evidence type="ECO:0000256" key="12">
    <source>
        <dbReference type="ARBA" id="ARBA00049091"/>
    </source>
</evidence>
<organism evidence="16 17">
    <name type="scientific">Saccharomycopsis crataegensis</name>
    <dbReference type="NCBI Taxonomy" id="43959"/>
    <lineage>
        <taxon>Eukaryota</taxon>
        <taxon>Fungi</taxon>
        <taxon>Dikarya</taxon>
        <taxon>Ascomycota</taxon>
        <taxon>Saccharomycotina</taxon>
        <taxon>Saccharomycetes</taxon>
        <taxon>Saccharomycopsidaceae</taxon>
        <taxon>Saccharomycopsis</taxon>
    </lineage>
</organism>
<evidence type="ECO:0000256" key="8">
    <source>
        <dbReference type="ARBA" id="ARBA00023242"/>
    </source>
</evidence>
<evidence type="ECO:0000256" key="9">
    <source>
        <dbReference type="ARBA" id="ARBA00023284"/>
    </source>
</evidence>
<dbReference type="GO" id="GO:0005737">
    <property type="term" value="C:cytoplasm"/>
    <property type="evidence" value="ECO:0007669"/>
    <property type="project" value="TreeGrafter"/>
</dbReference>
<keyword evidence="8" id="KW-0539">Nucleus</keyword>
<evidence type="ECO:0000256" key="4">
    <source>
        <dbReference type="ARBA" id="ARBA00022559"/>
    </source>
</evidence>
<dbReference type="Gene3D" id="3.40.30.10">
    <property type="entry name" value="Glutaredoxin"/>
    <property type="match status" value="1"/>
</dbReference>
<feature type="domain" description="Thioredoxin" evidence="15">
    <location>
        <begin position="52"/>
        <end position="199"/>
    </location>
</feature>
<evidence type="ECO:0000256" key="5">
    <source>
        <dbReference type="ARBA" id="ARBA00022862"/>
    </source>
</evidence>
<dbReference type="CDD" id="cd03017">
    <property type="entry name" value="PRX_BCP"/>
    <property type="match status" value="1"/>
</dbReference>
<keyword evidence="5" id="KW-0049">Antioxidant</keyword>
<dbReference type="InterPro" id="IPR036249">
    <property type="entry name" value="Thioredoxin-like_sf"/>
</dbReference>
<dbReference type="GeneID" id="90071718"/>
<evidence type="ECO:0000256" key="6">
    <source>
        <dbReference type="ARBA" id="ARBA00023002"/>
    </source>
</evidence>
<dbReference type="FunFam" id="3.40.30.10:FF:000157">
    <property type="entry name" value="DOT5p Nuclear thiol peroxidase"/>
    <property type="match status" value="1"/>
</dbReference>
<evidence type="ECO:0000256" key="2">
    <source>
        <dbReference type="ARBA" id="ARBA00011245"/>
    </source>
</evidence>
<dbReference type="InterPro" id="IPR000866">
    <property type="entry name" value="AhpC/TSA"/>
</dbReference>
<dbReference type="PANTHER" id="PTHR42801:SF23">
    <property type="entry name" value="PEROXIREDOXIN DOT5"/>
    <property type="match status" value="1"/>
</dbReference>
<name>A0AAV5QGE9_9ASCO</name>
<evidence type="ECO:0000313" key="17">
    <source>
        <dbReference type="Proteomes" id="UP001360560"/>
    </source>
</evidence>
<dbReference type="PROSITE" id="PS51352">
    <property type="entry name" value="THIOREDOXIN_2"/>
    <property type="match status" value="1"/>
</dbReference>
<keyword evidence="4 16" id="KW-0575">Peroxidase</keyword>
<dbReference type="PANTHER" id="PTHR42801">
    <property type="entry name" value="THIOREDOXIN-DEPENDENT PEROXIDE REDUCTASE"/>
    <property type="match status" value="1"/>
</dbReference>
<dbReference type="GO" id="GO:0034599">
    <property type="term" value="P:cellular response to oxidative stress"/>
    <property type="evidence" value="ECO:0007669"/>
    <property type="project" value="UniProtKB-ARBA"/>
</dbReference>
<proteinExistence type="inferred from homology"/>
<dbReference type="InterPro" id="IPR050924">
    <property type="entry name" value="Peroxiredoxin_BCP/PrxQ"/>
</dbReference>
<dbReference type="GO" id="GO:0045454">
    <property type="term" value="P:cell redox homeostasis"/>
    <property type="evidence" value="ECO:0007669"/>
    <property type="project" value="TreeGrafter"/>
</dbReference>
<dbReference type="InterPro" id="IPR013766">
    <property type="entry name" value="Thioredoxin_domain"/>
</dbReference>
<evidence type="ECO:0000313" key="16">
    <source>
        <dbReference type="EMBL" id="GMM33739.1"/>
    </source>
</evidence>
<dbReference type="AlphaFoldDB" id="A0AAV5QGE9"/>
<dbReference type="GO" id="GO:0008379">
    <property type="term" value="F:thioredoxin peroxidase activity"/>
    <property type="evidence" value="ECO:0007669"/>
    <property type="project" value="TreeGrafter"/>
</dbReference>
<evidence type="ECO:0000256" key="13">
    <source>
        <dbReference type="ARBA" id="ARBA00077538"/>
    </source>
</evidence>
<gene>
    <name evidence="16" type="ORF">DASC09_010640</name>
</gene>
<evidence type="ECO:0000256" key="1">
    <source>
        <dbReference type="ARBA" id="ARBA00004123"/>
    </source>
</evidence>
<dbReference type="EMBL" id="BTFZ01000002">
    <property type="protein sequence ID" value="GMM33739.1"/>
    <property type="molecule type" value="Genomic_DNA"/>
</dbReference>
<feature type="region of interest" description="Disordered" evidence="14">
    <location>
        <begin position="1"/>
        <end position="52"/>
    </location>
</feature>
<sequence>MSSSVRRSSRLASKHKLEEPAPSAPAKKPKSSKKTAVKPEEKPEKKPANKALKIDDAIPDIVLKNQDDEDVSLKQIASENRIVAIFAYPKASTPGCTKQACGFSQNYGDLSKKAKIFGLSSDSPKAQKNFMVKQSLKLDGLLCDPEKKLIGPLGAKKSPNGIKRSHWIFVDGYLKVSRVQISPLVSVDEAKEEIEEIYSNLTTDEEPKKDLEESDEK</sequence>
<keyword evidence="17" id="KW-1185">Reference proteome</keyword>
<evidence type="ECO:0000256" key="3">
    <source>
        <dbReference type="ARBA" id="ARBA00013017"/>
    </source>
</evidence>
<evidence type="ECO:0000256" key="14">
    <source>
        <dbReference type="SAM" id="MobiDB-lite"/>
    </source>
</evidence>
<evidence type="ECO:0000256" key="11">
    <source>
        <dbReference type="ARBA" id="ARBA00038489"/>
    </source>
</evidence>
<feature type="compositionally biased region" description="Basic and acidic residues" evidence="14">
    <location>
        <begin position="205"/>
        <end position="217"/>
    </location>
</feature>
<comment type="catalytic activity">
    <reaction evidence="12">
        <text>a hydroperoxide + [thioredoxin]-dithiol = an alcohol + [thioredoxin]-disulfide + H2O</text>
        <dbReference type="Rhea" id="RHEA:62620"/>
        <dbReference type="Rhea" id="RHEA-COMP:10698"/>
        <dbReference type="Rhea" id="RHEA-COMP:10700"/>
        <dbReference type="ChEBI" id="CHEBI:15377"/>
        <dbReference type="ChEBI" id="CHEBI:29950"/>
        <dbReference type="ChEBI" id="CHEBI:30879"/>
        <dbReference type="ChEBI" id="CHEBI:35924"/>
        <dbReference type="ChEBI" id="CHEBI:50058"/>
        <dbReference type="EC" id="1.11.1.24"/>
    </reaction>
</comment>
<dbReference type="Proteomes" id="UP001360560">
    <property type="component" value="Unassembled WGS sequence"/>
</dbReference>
<keyword evidence="9" id="KW-0676">Redox-active center</keyword>
<evidence type="ECO:0000256" key="7">
    <source>
        <dbReference type="ARBA" id="ARBA00023157"/>
    </source>
</evidence>
<dbReference type="EC" id="1.11.1.24" evidence="3"/>
<keyword evidence="7" id="KW-1015">Disulfide bond</keyword>
<dbReference type="SUPFAM" id="SSF52833">
    <property type="entry name" value="Thioredoxin-like"/>
    <property type="match status" value="1"/>
</dbReference>
<evidence type="ECO:0000256" key="10">
    <source>
        <dbReference type="ARBA" id="ARBA00032824"/>
    </source>
</evidence>